<evidence type="ECO:0000313" key="2">
    <source>
        <dbReference type="EMBL" id="ULT81015.1"/>
    </source>
</evidence>
<dbReference type="Proteomes" id="UP000829354">
    <property type="component" value="Chromosome X"/>
</dbReference>
<dbReference type="Proteomes" id="UP000827892">
    <property type="component" value="Chromosome X"/>
</dbReference>
<evidence type="ECO:0000256" key="1">
    <source>
        <dbReference type="SAM" id="MobiDB-lite"/>
    </source>
</evidence>
<dbReference type="AlphaFoldDB" id="A0AAE8ZP51"/>
<dbReference type="EMBL" id="CP092625">
    <property type="protein sequence ID" value="UMM40307.1"/>
    <property type="molecule type" value="Genomic_DNA"/>
</dbReference>
<sequence length="73" mass="7943">MKPDDLKPGNLENFLSFSSSSSAATELSNGQKQRLLVTTLYGSNGFESPNDVSMNKGWTTDNGKQSNFPPEDN</sequence>
<reference evidence="2 4" key="2">
    <citation type="submission" date="2022-05" db="EMBL/GenBank/DDBJ databases">
        <title>Chromosome-level reference genomes for two strains of Caenorhabditis briggsae: an improved platform for comparative genomics.</title>
        <authorList>
            <person name="Stevens L."/>
            <person name="Andersen E.C."/>
        </authorList>
    </citation>
    <scope>NUCLEOTIDE SEQUENCE [LARGE SCALE GENOMIC DNA]</scope>
    <source>
        <strain evidence="2">QX1410_ONT</strain>
        <tissue evidence="2">Whole-organism</tissue>
    </source>
</reference>
<proteinExistence type="predicted"/>
<accession>A0AAE8ZP51</accession>
<name>A0AAE8ZP51_CAEBR</name>
<reference evidence="3 5" key="1">
    <citation type="submission" date="2022-04" db="EMBL/GenBank/DDBJ databases">
        <title>Chromosome-level reference genomes for two strains of Caenorhabditis briggsae: an improved platform for comparative genomics.</title>
        <authorList>
            <person name="Stevens L."/>
            <person name="Andersen E."/>
        </authorList>
    </citation>
    <scope>NUCLEOTIDE SEQUENCE [LARGE SCALE GENOMIC DNA]</scope>
    <source>
        <strain evidence="3">VX34</strain>
        <tissue evidence="3">Whole-organism</tissue>
    </source>
</reference>
<keyword evidence="5" id="KW-1185">Reference proteome</keyword>
<feature type="region of interest" description="Disordered" evidence="1">
    <location>
        <begin position="44"/>
        <end position="73"/>
    </location>
</feature>
<gene>
    <name evidence="2" type="ORF">L3Y34_011109</name>
    <name evidence="3" type="ORF">L5515_016987</name>
</gene>
<evidence type="ECO:0000313" key="3">
    <source>
        <dbReference type="EMBL" id="UMM40307.1"/>
    </source>
</evidence>
<protein>
    <submittedName>
        <fullName evidence="2">Uncharacterized protein</fullName>
    </submittedName>
</protein>
<evidence type="ECO:0000313" key="4">
    <source>
        <dbReference type="Proteomes" id="UP000827892"/>
    </source>
</evidence>
<evidence type="ECO:0000313" key="5">
    <source>
        <dbReference type="Proteomes" id="UP000829354"/>
    </source>
</evidence>
<dbReference type="EMBL" id="CP090896">
    <property type="protein sequence ID" value="ULT81015.1"/>
    <property type="molecule type" value="Genomic_DNA"/>
</dbReference>
<organism evidence="2 4">
    <name type="scientific">Caenorhabditis briggsae</name>
    <dbReference type="NCBI Taxonomy" id="6238"/>
    <lineage>
        <taxon>Eukaryota</taxon>
        <taxon>Metazoa</taxon>
        <taxon>Ecdysozoa</taxon>
        <taxon>Nematoda</taxon>
        <taxon>Chromadorea</taxon>
        <taxon>Rhabditida</taxon>
        <taxon>Rhabditina</taxon>
        <taxon>Rhabditomorpha</taxon>
        <taxon>Rhabditoidea</taxon>
        <taxon>Rhabditidae</taxon>
        <taxon>Peloderinae</taxon>
        <taxon>Caenorhabditis</taxon>
    </lineage>
</organism>